<gene>
    <name evidence="2" type="ORF">AAT19DRAFT_12986</name>
</gene>
<protein>
    <submittedName>
        <fullName evidence="2">Uncharacterized protein</fullName>
    </submittedName>
</protein>
<name>A0A2T0ADA0_RHOTO</name>
<dbReference type="EMBL" id="LCTV02000003">
    <property type="protein sequence ID" value="PRQ75964.1"/>
    <property type="molecule type" value="Genomic_DNA"/>
</dbReference>
<organism evidence="2 3">
    <name type="scientific">Rhodotorula toruloides</name>
    <name type="common">Yeast</name>
    <name type="synonym">Rhodosporidium toruloides</name>
    <dbReference type="NCBI Taxonomy" id="5286"/>
    <lineage>
        <taxon>Eukaryota</taxon>
        <taxon>Fungi</taxon>
        <taxon>Dikarya</taxon>
        <taxon>Basidiomycota</taxon>
        <taxon>Pucciniomycotina</taxon>
        <taxon>Microbotryomycetes</taxon>
        <taxon>Sporidiobolales</taxon>
        <taxon>Sporidiobolaceae</taxon>
        <taxon>Rhodotorula</taxon>
    </lineage>
</organism>
<accession>A0A2T0ADA0</accession>
<comment type="caution">
    <text evidence="2">The sequence shown here is derived from an EMBL/GenBank/DDBJ whole genome shotgun (WGS) entry which is preliminary data.</text>
</comment>
<sequence>MKGVEGRRGTSVGARSSARPQAECEEDGTGEDGSREMKSREGDEGGALAWGWSPLVE</sequence>
<evidence type="ECO:0000313" key="3">
    <source>
        <dbReference type="Proteomes" id="UP000239560"/>
    </source>
</evidence>
<proteinExistence type="predicted"/>
<feature type="region of interest" description="Disordered" evidence="1">
    <location>
        <begin position="1"/>
        <end position="57"/>
    </location>
</feature>
<evidence type="ECO:0000313" key="2">
    <source>
        <dbReference type="EMBL" id="PRQ75964.1"/>
    </source>
</evidence>
<reference evidence="2 3" key="1">
    <citation type="journal article" date="2018" name="Elife">
        <title>Functional genomics of lipid metabolism in the oleaginous yeast Rhodosporidium toruloides.</title>
        <authorList>
            <person name="Coradetti S.T."/>
            <person name="Pinel D."/>
            <person name="Geiselman G."/>
            <person name="Ito M."/>
            <person name="Mondo S."/>
            <person name="Reilly M.C."/>
            <person name="Cheng Y.F."/>
            <person name="Bauer S."/>
            <person name="Grigoriev I."/>
            <person name="Gladden J.M."/>
            <person name="Simmons B.A."/>
            <person name="Brem R."/>
            <person name="Arkin A.P."/>
            <person name="Skerker J.M."/>
        </authorList>
    </citation>
    <scope>NUCLEOTIDE SEQUENCE [LARGE SCALE GENOMIC DNA]</scope>
    <source>
        <strain evidence="2 3">NBRC 0880</strain>
    </source>
</reference>
<dbReference type="Proteomes" id="UP000239560">
    <property type="component" value="Unassembled WGS sequence"/>
</dbReference>
<dbReference type="AlphaFoldDB" id="A0A2T0ADA0"/>
<evidence type="ECO:0000256" key="1">
    <source>
        <dbReference type="SAM" id="MobiDB-lite"/>
    </source>
</evidence>
<feature type="compositionally biased region" description="Basic and acidic residues" evidence="1">
    <location>
        <begin position="32"/>
        <end position="43"/>
    </location>
</feature>